<organism evidence="2 3">
    <name type="scientific">Punica granatum</name>
    <name type="common">Pomegranate</name>
    <dbReference type="NCBI Taxonomy" id="22663"/>
    <lineage>
        <taxon>Eukaryota</taxon>
        <taxon>Viridiplantae</taxon>
        <taxon>Streptophyta</taxon>
        <taxon>Embryophyta</taxon>
        <taxon>Tracheophyta</taxon>
        <taxon>Spermatophyta</taxon>
        <taxon>Magnoliopsida</taxon>
        <taxon>eudicotyledons</taxon>
        <taxon>Gunneridae</taxon>
        <taxon>Pentapetalae</taxon>
        <taxon>rosids</taxon>
        <taxon>malvids</taxon>
        <taxon>Myrtales</taxon>
        <taxon>Lythraceae</taxon>
        <taxon>Punica</taxon>
    </lineage>
</organism>
<dbReference type="EMBL" id="PGOL01002138">
    <property type="protein sequence ID" value="PKI50283.1"/>
    <property type="molecule type" value="Genomic_DNA"/>
</dbReference>
<evidence type="ECO:0000313" key="3">
    <source>
        <dbReference type="Proteomes" id="UP000233551"/>
    </source>
</evidence>
<keyword evidence="3" id="KW-1185">Reference proteome</keyword>
<feature type="compositionally biased region" description="Basic and acidic residues" evidence="1">
    <location>
        <begin position="87"/>
        <end position="115"/>
    </location>
</feature>
<name>A0A2I0J2J9_PUNGR</name>
<reference evidence="2 3" key="1">
    <citation type="submission" date="2017-11" db="EMBL/GenBank/DDBJ databases">
        <title>De-novo sequencing of pomegranate (Punica granatum L.) genome.</title>
        <authorList>
            <person name="Akparov Z."/>
            <person name="Amiraslanov A."/>
            <person name="Hajiyeva S."/>
            <person name="Abbasov M."/>
            <person name="Kaur K."/>
            <person name="Hamwieh A."/>
            <person name="Solovyev V."/>
            <person name="Salamov A."/>
            <person name="Braich B."/>
            <person name="Kosarev P."/>
            <person name="Mahmoud A."/>
            <person name="Hajiyev E."/>
            <person name="Babayeva S."/>
            <person name="Izzatullayeva V."/>
            <person name="Mammadov A."/>
            <person name="Mammadov A."/>
            <person name="Sharifova S."/>
            <person name="Ojaghi J."/>
            <person name="Eynullazada K."/>
            <person name="Bayramov B."/>
            <person name="Abdulazimova A."/>
            <person name="Shahmuradov I."/>
        </authorList>
    </citation>
    <scope>NUCLEOTIDE SEQUENCE [LARGE SCALE GENOMIC DNA]</scope>
    <source>
        <strain evidence="3">cv. AG2017</strain>
        <tissue evidence="2">Leaf</tissue>
    </source>
</reference>
<gene>
    <name evidence="2" type="ORF">CRG98_029356</name>
</gene>
<sequence>MGTVQFSSWMGEAGETEPRFMKKISSGFDPKYWLMCEVAAKPITTPATNTTRMERICSKVTSRECFSAIGKAYASPGSLSATSSIRNDHIKNNSRDRVSAQDSVFRAREKRKPENESNPSPGIARKTRFRSRPFTPDSSCPVKYSCEHGKGKRWRVTGDLEYIEFCRGDDHGFIESKGL</sequence>
<dbReference type="Proteomes" id="UP000233551">
    <property type="component" value="Unassembled WGS sequence"/>
</dbReference>
<accession>A0A2I0J2J9</accession>
<evidence type="ECO:0000313" key="2">
    <source>
        <dbReference type="EMBL" id="PKI50283.1"/>
    </source>
</evidence>
<evidence type="ECO:0000256" key="1">
    <source>
        <dbReference type="SAM" id="MobiDB-lite"/>
    </source>
</evidence>
<protein>
    <submittedName>
        <fullName evidence="2">Uncharacterized protein</fullName>
    </submittedName>
</protein>
<proteinExistence type="predicted"/>
<feature type="region of interest" description="Disordered" evidence="1">
    <location>
        <begin position="87"/>
        <end position="140"/>
    </location>
</feature>
<comment type="caution">
    <text evidence="2">The sequence shown here is derived from an EMBL/GenBank/DDBJ whole genome shotgun (WGS) entry which is preliminary data.</text>
</comment>
<dbReference type="AlphaFoldDB" id="A0A2I0J2J9"/>